<dbReference type="EMBL" id="LR796591">
    <property type="protein sequence ID" value="CAB4153011.1"/>
    <property type="molecule type" value="Genomic_DNA"/>
</dbReference>
<gene>
    <name evidence="1" type="ORF">UFOVP602_35</name>
</gene>
<proteinExistence type="predicted"/>
<organism evidence="1">
    <name type="scientific">uncultured Caudovirales phage</name>
    <dbReference type="NCBI Taxonomy" id="2100421"/>
    <lineage>
        <taxon>Viruses</taxon>
        <taxon>Duplodnaviria</taxon>
        <taxon>Heunggongvirae</taxon>
        <taxon>Uroviricota</taxon>
        <taxon>Caudoviricetes</taxon>
        <taxon>Peduoviridae</taxon>
        <taxon>Maltschvirus</taxon>
        <taxon>Maltschvirus maltsch</taxon>
    </lineage>
</organism>
<sequence>MDGVKRHKLSRVSISGPDYIDQELTLRFVDQQHHQITMQFVLEDGATLEEIADLLEGAARTIRDRVSIINASINICE</sequence>
<reference evidence="1" key="1">
    <citation type="submission" date="2020-04" db="EMBL/GenBank/DDBJ databases">
        <authorList>
            <person name="Chiriac C."/>
            <person name="Salcher M."/>
            <person name="Ghai R."/>
            <person name="Kavagutti S V."/>
        </authorList>
    </citation>
    <scope>NUCLEOTIDE SEQUENCE</scope>
</reference>
<name>A0A6J5N4Q5_9CAUD</name>
<protein>
    <submittedName>
        <fullName evidence="1">Uncharacterized protein</fullName>
    </submittedName>
</protein>
<accession>A0A6J5N4Q5</accession>
<evidence type="ECO:0000313" key="1">
    <source>
        <dbReference type="EMBL" id="CAB4153011.1"/>
    </source>
</evidence>